<evidence type="ECO:0000313" key="2">
    <source>
        <dbReference type="Proteomes" id="UP000518300"/>
    </source>
</evidence>
<dbReference type="Proteomes" id="UP000518300">
    <property type="component" value="Unassembled WGS sequence"/>
</dbReference>
<comment type="caution">
    <text evidence="1">The sequence shown here is derived from an EMBL/GenBank/DDBJ whole genome shotgun (WGS) entry which is preliminary data.</text>
</comment>
<sequence>MRTRYAVERWYLVLVGLFLGACASGSGSARGGYAQSFDSATSGCRQTPAYCQAAVGEETVVPVVTRAHAASVGASLAGAVKLFEGDHQKDVEKLLKDCVEQASAEVNLRWFGGPPTAAQCAEQVGVDARGNPIRRAMTLGTEKHRIALRCIQERLSELRPDGFSVEQRYRFDRKSNQTSLLSEEEAQALLRQGRGDQLRGTVRPDLVIHGGDPLKAQAVYDLKFPCPGSNEAKWNDYPQEHPHFPLNQGEVYKRALRVMPVRVAPGWGLVP</sequence>
<reference evidence="1 2" key="1">
    <citation type="submission" date="2020-04" db="EMBL/GenBank/DDBJ databases">
        <title>Draft genome of Pyxidicoccus fallax type strain.</title>
        <authorList>
            <person name="Whitworth D.E."/>
        </authorList>
    </citation>
    <scope>NUCLEOTIDE SEQUENCE [LARGE SCALE GENOMIC DNA]</scope>
    <source>
        <strain evidence="1 2">DSM 14698</strain>
    </source>
</reference>
<name>A0A848M029_9BACT</name>
<organism evidence="1 2">
    <name type="scientific">Pyxidicoccus fallax</name>
    <dbReference type="NCBI Taxonomy" id="394095"/>
    <lineage>
        <taxon>Bacteria</taxon>
        <taxon>Pseudomonadati</taxon>
        <taxon>Myxococcota</taxon>
        <taxon>Myxococcia</taxon>
        <taxon>Myxococcales</taxon>
        <taxon>Cystobacterineae</taxon>
        <taxon>Myxococcaceae</taxon>
        <taxon>Pyxidicoccus</taxon>
    </lineage>
</organism>
<protein>
    <recommendedName>
        <fullName evidence="3">Lipoprotein</fullName>
    </recommendedName>
</protein>
<dbReference type="EMBL" id="JABBJJ010000553">
    <property type="protein sequence ID" value="NMO23200.1"/>
    <property type="molecule type" value="Genomic_DNA"/>
</dbReference>
<keyword evidence="2" id="KW-1185">Reference proteome</keyword>
<evidence type="ECO:0000313" key="1">
    <source>
        <dbReference type="EMBL" id="NMO23200.1"/>
    </source>
</evidence>
<dbReference type="AlphaFoldDB" id="A0A848M029"/>
<dbReference type="PROSITE" id="PS51257">
    <property type="entry name" value="PROKAR_LIPOPROTEIN"/>
    <property type="match status" value="1"/>
</dbReference>
<accession>A0A848M029</accession>
<evidence type="ECO:0008006" key="3">
    <source>
        <dbReference type="Google" id="ProtNLM"/>
    </source>
</evidence>
<dbReference type="RefSeq" id="WP_169352306.1">
    <property type="nucleotide sequence ID" value="NZ_JABBJJ010000553.1"/>
</dbReference>
<proteinExistence type="predicted"/>
<gene>
    <name evidence="1" type="ORF">HG543_51325</name>
</gene>